<organism evidence="1 2">
    <name type="scientific">Paenibacillus ginsengarvi</name>
    <dbReference type="NCBI Taxonomy" id="400777"/>
    <lineage>
        <taxon>Bacteria</taxon>
        <taxon>Bacillati</taxon>
        <taxon>Bacillota</taxon>
        <taxon>Bacilli</taxon>
        <taxon>Bacillales</taxon>
        <taxon>Paenibacillaceae</taxon>
        <taxon>Paenibacillus</taxon>
    </lineage>
</organism>
<dbReference type="Proteomes" id="UP000282311">
    <property type="component" value="Unassembled WGS sequence"/>
</dbReference>
<dbReference type="RefSeq" id="WP_120747056.1">
    <property type="nucleotide sequence ID" value="NZ_RBAH01000006.1"/>
</dbReference>
<sequence>MDEGLQAMERGFYVKLGDDFFGMYESKTGPKLFFNRDKYRLTDSKWDVELVIGRKNNLFIFYWQGEMKISFRFCKHQDSVIQLYRLLQEHVSSKRTL</sequence>
<dbReference type="OrthoDB" id="2655397at2"/>
<name>A0A3B0CIL7_9BACL</name>
<gene>
    <name evidence="1" type="ORF">D7M11_09950</name>
</gene>
<comment type="caution">
    <text evidence="1">The sequence shown here is derived from an EMBL/GenBank/DDBJ whole genome shotgun (WGS) entry which is preliminary data.</text>
</comment>
<reference evidence="1 2" key="1">
    <citation type="journal article" date="2007" name="Int. J. Syst. Evol. Microbiol.">
        <title>Paenibacillus ginsengarvi sp. nov., isolated from soil from ginseng cultivation.</title>
        <authorList>
            <person name="Yoon M.H."/>
            <person name="Ten L.N."/>
            <person name="Im W.T."/>
        </authorList>
    </citation>
    <scope>NUCLEOTIDE SEQUENCE [LARGE SCALE GENOMIC DNA]</scope>
    <source>
        <strain evidence="1 2">KCTC 13059</strain>
    </source>
</reference>
<evidence type="ECO:0000313" key="2">
    <source>
        <dbReference type="Proteomes" id="UP000282311"/>
    </source>
</evidence>
<protein>
    <submittedName>
        <fullName evidence="1">Uncharacterized protein</fullName>
    </submittedName>
</protein>
<evidence type="ECO:0000313" key="1">
    <source>
        <dbReference type="EMBL" id="RKN84850.1"/>
    </source>
</evidence>
<keyword evidence="2" id="KW-1185">Reference proteome</keyword>
<proteinExistence type="predicted"/>
<dbReference type="AlphaFoldDB" id="A0A3B0CIL7"/>
<accession>A0A3B0CIL7</accession>
<dbReference type="EMBL" id="RBAH01000006">
    <property type="protein sequence ID" value="RKN84850.1"/>
    <property type="molecule type" value="Genomic_DNA"/>
</dbReference>